<reference evidence="3" key="1">
    <citation type="submission" date="2025-08" db="UniProtKB">
        <authorList>
            <consortium name="RefSeq"/>
        </authorList>
    </citation>
    <scope>IDENTIFICATION</scope>
    <source>
        <tissue evidence="3">Testes</tissue>
    </source>
</reference>
<feature type="chain" id="PRO_5045980672" evidence="1">
    <location>
        <begin position="18"/>
        <end position="116"/>
    </location>
</feature>
<gene>
    <name evidence="3" type="primary">LOC102805987</name>
</gene>
<name>A0ABM0MPI5_SACKO</name>
<keyword evidence="1" id="KW-0732">Signal</keyword>
<dbReference type="Proteomes" id="UP000694865">
    <property type="component" value="Unplaced"/>
</dbReference>
<keyword evidence="2" id="KW-1185">Reference proteome</keyword>
<proteinExistence type="predicted"/>
<dbReference type="GeneID" id="102805987"/>
<organism evidence="2 3">
    <name type="scientific">Saccoglossus kowalevskii</name>
    <name type="common">Acorn worm</name>
    <dbReference type="NCBI Taxonomy" id="10224"/>
    <lineage>
        <taxon>Eukaryota</taxon>
        <taxon>Metazoa</taxon>
        <taxon>Hemichordata</taxon>
        <taxon>Enteropneusta</taxon>
        <taxon>Harrimaniidae</taxon>
        <taxon>Saccoglossus</taxon>
    </lineage>
</organism>
<feature type="signal peptide" evidence="1">
    <location>
        <begin position="1"/>
        <end position="17"/>
    </location>
</feature>
<protein>
    <submittedName>
        <fullName evidence="3">Uncharacterized protein LOC102805987</fullName>
    </submittedName>
</protein>
<sequence length="116" mass="12671">MMLCWVVLILMASVTLAAPHKKLVERQVGRSAQPQYELVGCYRDTSDRAIPTLEGTDIRLDGNYGTRANPIQKCAEVAKDLGYSMFAVQNGGWCASSADAANTYNKYGTSSACTKW</sequence>
<evidence type="ECO:0000256" key="1">
    <source>
        <dbReference type="SAM" id="SignalP"/>
    </source>
</evidence>
<evidence type="ECO:0000313" key="3">
    <source>
        <dbReference type="RefSeq" id="XP_006821926.1"/>
    </source>
</evidence>
<accession>A0ABM0MPI5</accession>
<evidence type="ECO:0000313" key="2">
    <source>
        <dbReference type="Proteomes" id="UP000694865"/>
    </source>
</evidence>
<dbReference type="RefSeq" id="XP_006821926.1">
    <property type="nucleotide sequence ID" value="XM_006821863.1"/>
</dbReference>